<gene>
    <name evidence="2" type="ORF">T07_3373</name>
</gene>
<feature type="compositionally biased region" description="Basic and acidic residues" evidence="1">
    <location>
        <begin position="1"/>
        <end position="18"/>
    </location>
</feature>
<comment type="caution">
    <text evidence="2">The sequence shown here is derived from an EMBL/GenBank/DDBJ whole genome shotgun (WGS) entry which is preliminary data.</text>
</comment>
<proteinExistence type="predicted"/>
<dbReference type="AlphaFoldDB" id="A0A0V0RNH3"/>
<name>A0A0V0RNH3_9BILA</name>
<dbReference type="OrthoDB" id="5912928at2759"/>
<evidence type="ECO:0000313" key="3">
    <source>
        <dbReference type="Proteomes" id="UP000054630"/>
    </source>
</evidence>
<keyword evidence="3" id="KW-1185">Reference proteome</keyword>
<evidence type="ECO:0000256" key="1">
    <source>
        <dbReference type="SAM" id="MobiDB-lite"/>
    </source>
</evidence>
<accession>A0A0V0RNH3</accession>
<dbReference type="EMBL" id="JYDL01000118">
    <property type="protein sequence ID" value="KRX15983.1"/>
    <property type="molecule type" value="Genomic_DNA"/>
</dbReference>
<feature type="region of interest" description="Disordered" evidence="1">
    <location>
        <begin position="1"/>
        <end position="20"/>
    </location>
</feature>
<dbReference type="Proteomes" id="UP000054630">
    <property type="component" value="Unassembled WGS sequence"/>
</dbReference>
<organism evidence="2 3">
    <name type="scientific">Trichinella nelsoni</name>
    <dbReference type="NCBI Taxonomy" id="6336"/>
    <lineage>
        <taxon>Eukaryota</taxon>
        <taxon>Metazoa</taxon>
        <taxon>Ecdysozoa</taxon>
        <taxon>Nematoda</taxon>
        <taxon>Enoplea</taxon>
        <taxon>Dorylaimia</taxon>
        <taxon>Trichinellida</taxon>
        <taxon>Trichinellidae</taxon>
        <taxon>Trichinella</taxon>
    </lineage>
</organism>
<reference evidence="2 3" key="1">
    <citation type="submission" date="2015-01" db="EMBL/GenBank/DDBJ databases">
        <title>Evolution of Trichinella species and genotypes.</title>
        <authorList>
            <person name="Korhonen P.K."/>
            <person name="Edoardo P."/>
            <person name="Giuseppe L.R."/>
            <person name="Gasser R.B."/>
        </authorList>
    </citation>
    <scope>NUCLEOTIDE SEQUENCE [LARGE SCALE GENOMIC DNA]</scope>
    <source>
        <strain evidence="2">ISS37</strain>
    </source>
</reference>
<protein>
    <submittedName>
        <fullName evidence="2">Uncharacterized protein</fullName>
    </submittedName>
</protein>
<sequence length="150" mass="17504">MGKVDQHHRDHGDKEKQVHPVGAVYRGKYGRKQQHCGNNSLRTQHSKADAGFRRQKHVQQVEQQIGNLSAYADAGEEMVGVFRSVGKFEFREIALRVDEHVPRKQCADAVQNEQHVYQIETIFRISTTALKRRVCHYDRIFCFRLVNNFR</sequence>
<evidence type="ECO:0000313" key="2">
    <source>
        <dbReference type="EMBL" id="KRX15983.1"/>
    </source>
</evidence>